<accession>A0A6J5KVL7</accession>
<dbReference type="InterPro" id="IPR036086">
    <property type="entry name" value="ParB/Sulfiredoxin_sf"/>
</dbReference>
<dbReference type="Gene3D" id="3.90.1530.10">
    <property type="entry name" value="Conserved hypothetical protein from pyrococcus furiosus pfu- 392566-001, ParB domain"/>
    <property type="match status" value="1"/>
</dbReference>
<dbReference type="EMBL" id="LR796196">
    <property type="protein sequence ID" value="CAB4126454.1"/>
    <property type="molecule type" value="Genomic_DNA"/>
</dbReference>
<reference evidence="1" key="1">
    <citation type="submission" date="2020-04" db="EMBL/GenBank/DDBJ databases">
        <authorList>
            <person name="Chiriac C."/>
            <person name="Salcher M."/>
            <person name="Ghai R."/>
            <person name="Kavagutti S V."/>
        </authorList>
    </citation>
    <scope>NUCLEOTIDE SEQUENCE</scope>
</reference>
<organism evidence="1">
    <name type="scientific">uncultured Caudovirales phage</name>
    <dbReference type="NCBI Taxonomy" id="2100421"/>
    <lineage>
        <taxon>Viruses</taxon>
        <taxon>Duplodnaviria</taxon>
        <taxon>Heunggongvirae</taxon>
        <taxon>Uroviricota</taxon>
        <taxon>Caudoviricetes</taxon>
        <taxon>Peduoviridae</taxon>
        <taxon>Maltschvirus</taxon>
        <taxon>Maltschvirus maltsch</taxon>
    </lineage>
</organism>
<evidence type="ECO:0000313" key="1">
    <source>
        <dbReference type="EMBL" id="CAB4126454.1"/>
    </source>
</evidence>
<dbReference type="SUPFAM" id="SSF110849">
    <property type="entry name" value="ParB/Sulfiredoxin"/>
    <property type="match status" value="1"/>
</dbReference>
<sequence>MEHTESRIKVFFTKDYDRFAKLRGNRQLNTGKINRIKKDILEEGLDMLRYCPILVHDKNGQLEVIDGQHRLAVARQLNSPVWYILADELTLAEIAKVNSRTEKWKTQDFVNCYVEQGNEHYAILRSFQEQYQFPYNVCARLLACGNLLTDSGVANKDGFESGKFEVKEEASARAVSDKVIMFSSFPGHKSRAFIVAICKIIDAGKVKVDDVAAAYAANKDMLILQTSYKAYLQNLETIMNKGKHTRVTIY</sequence>
<name>A0A6J5KVL7_9CAUD</name>
<protein>
    <submittedName>
        <fullName evidence="1">ParB/Sulfiredoxin</fullName>
    </submittedName>
</protein>
<proteinExistence type="predicted"/>
<gene>
    <name evidence="1" type="ORF">UFOVP74_13</name>
</gene>